<keyword evidence="2" id="KW-1185">Reference proteome</keyword>
<dbReference type="Proteomes" id="UP001183619">
    <property type="component" value="Unassembled WGS sequence"/>
</dbReference>
<comment type="caution">
    <text evidence="1">The sequence shown here is derived from an EMBL/GenBank/DDBJ whole genome shotgun (WGS) entry which is preliminary data.</text>
</comment>
<accession>A0ABU2B885</accession>
<dbReference type="EMBL" id="JAVDYF010000001">
    <property type="protein sequence ID" value="MDR7354827.1"/>
    <property type="molecule type" value="Genomic_DNA"/>
</dbReference>
<evidence type="ECO:0000313" key="1">
    <source>
        <dbReference type="EMBL" id="MDR7354827.1"/>
    </source>
</evidence>
<sequence>MITGLIGLNGAGKTTHLRHLHDRVPGAYLPDHPCIPLELSACELLTRVGLMKKNTGGEAARAVAMPCATY</sequence>
<proteinExistence type="predicted"/>
<dbReference type="RefSeq" id="WP_277104956.1">
    <property type="nucleotide sequence ID" value="NZ_BAAAJS010000040.1"/>
</dbReference>
<organism evidence="1 2">
    <name type="scientific">Corynebacterium felinum</name>
    <dbReference type="NCBI Taxonomy" id="131318"/>
    <lineage>
        <taxon>Bacteria</taxon>
        <taxon>Bacillati</taxon>
        <taxon>Actinomycetota</taxon>
        <taxon>Actinomycetes</taxon>
        <taxon>Mycobacteriales</taxon>
        <taxon>Corynebacteriaceae</taxon>
        <taxon>Corynebacterium</taxon>
    </lineage>
</organism>
<protein>
    <submittedName>
        <fullName evidence="1">ABC-type polysaccharide/polyol phosphate transport system ATPase subunit</fullName>
    </submittedName>
</protein>
<evidence type="ECO:0000313" key="2">
    <source>
        <dbReference type="Proteomes" id="UP001183619"/>
    </source>
</evidence>
<gene>
    <name evidence="1" type="ORF">J2S37_001365</name>
</gene>
<reference evidence="1 2" key="1">
    <citation type="submission" date="2023-07" db="EMBL/GenBank/DDBJ databases">
        <title>Sequencing the genomes of 1000 actinobacteria strains.</title>
        <authorList>
            <person name="Klenk H.-P."/>
        </authorList>
    </citation>
    <scope>NUCLEOTIDE SEQUENCE [LARGE SCALE GENOMIC DNA]</scope>
    <source>
        <strain evidence="1 2">DSM 44508</strain>
    </source>
</reference>
<name>A0ABU2B885_9CORY</name>